<evidence type="ECO:0000256" key="2">
    <source>
        <dbReference type="ARBA" id="ARBA00022679"/>
    </source>
</evidence>
<protein>
    <recommendedName>
        <fullName evidence="3">Sulfotransferase domain-containing protein</fullName>
    </recommendedName>
</protein>
<dbReference type="InterPro" id="IPR000863">
    <property type="entry name" value="Sulfotransferase_dom"/>
</dbReference>
<name>A0A7R9W8I8_9STRA</name>
<dbReference type="InterPro" id="IPR027417">
    <property type="entry name" value="P-loop_NTPase"/>
</dbReference>
<reference evidence="4" key="1">
    <citation type="submission" date="2021-01" db="EMBL/GenBank/DDBJ databases">
        <authorList>
            <person name="Corre E."/>
            <person name="Pelletier E."/>
            <person name="Niang G."/>
            <person name="Scheremetjew M."/>
            <person name="Finn R."/>
            <person name="Kale V."/>
            <person name="Holt S."/>
            <person name="Cochrane G."/>
            <person name="Meng A."/>
            <person name="Brown T."/>
            <person name="Cohen L."/>
        </authorList>
    </citation>
    <scope>NUCLEOTIDE SEQUENCE</scope>
    <source>
        <strain evidence="4">CCMP147</strain>
    </source>
</reference>
<dbReference type="PANTHER" id="PTHR11783">
    <property type="entry name" value="SULFOTRANSFERASE SULT"/>
    <property type="match status" value="1"/>
</dbReference>
<feature type="domain" description="Sulfotransferase" evidence="3">
    <location>
        <begin position="16"/>
        <end position="278"/>
    </location>
</feature>
<dbReference type="EMBL" id="HBED01032145">
    <property type="protein sequence ID" value="CAD8317299.1"/>
    <property type="molecule type" value="Transcribed_RNA"/>
</dbReference>
<evidence type="ECO:0000256" key="1">
    <source>
        <dbReference type="ARBA" id="ARBA00005771"/>
    </source>
</evidence>
<dbReference type="Gene3D" id="3.40.50.300">
    <property type="entry name" value="P-loop containing nucleotide triphosphate hydrolases"/>
    <property type="match status" value="1"/>
</dbReference>
<evidence type="ECO:0000313" key="4">
    <source>
        <dbReference type="EMBL" id="CAD8317299.1"/>
    </source>
</evidence>
<dbReference type="AlphaFoldDB" id="A0A7R9W8I8"/>
<proteinExistence type="inferred from homology"/>
<accession>A0A7R9W8I8</accession>
<organism evidence="4">
    <name type="scientific">Pseudictyota dubia</name>
    <dbReference type="NCBI Taxonomy" id="2749911"/>
    <lineage>
        <taxon>Eukaryota</taxon>
        <taxon>Sar</taxon>
        <taxon>Stramenopiles</taxon>
        <taxon>Ochrophyta</taxon>
        <taxon>Bacillariophyta</taxon>
        <taxon>Mediophyceae</taxon>
        <taxon>Biddulphiophycidae</taxon>
        <taxon>Eupodiscales</taxon>
        <taxon>Odontellaceae</taxon>
        <taxon>Pseudictyota</taxon>
    </lineage>
</organism>
<dbReference type="GO" id="GO:0008146">
    <property type="term" value="F:sulfotransferase activity"/>
    <property type="evidence" value="ECO:0007669"/>
    <property type="project" value="InterPro"/>
</dbReference>
<sequence>MAWISHEVQKKIKWRDDDIVVSVPVKSGTTWTANIVHQLMEGGTEDFDDIYTEIPWIEFVDRPGRTTEELVEKIDAMPTSRRRAFKTHSAPGDFPYFDPVGRGKDGSFRDVKYVVVVRCPDEALASFYPFLTRHKSEFVEGFWGLPPNAFKFPDFETYHRDWVVARDMDKKIFDFMKKWWPKRKNSNVLLLHYNDMKKDHDGTVERIRDFLGYAPSPDQWEKILEYTSFPWMKLHEEKFECQKIAPVEILEKGSMMRRGESGLAEQDGVTEEISRSIASRGREVLQDEDAFWFLYKGSEPLTQTPAI</sequence>
<keyword evidence="2" id="KW-0808">Transferase</keyword>
<gene>
    <name evidence="4" type="ORF">TDUB1175_LOCUS16093</name>
</gene>
<dbReference type="SUPFAM" id="SSF52540">
    <property type="entry name" value="P-loop containing nucleoside triphosphate hydrolases"/>
    <property type="match status" value="1"/>
</dbReference>
<comment type="similarity">
    <text evidence="1">Belongs to the sulfotransferase 1 family.</text>
</comment>
<evidence type="ECO:0000259" key="3">
    <source>
        <dbReference type="Pfam" id="PF00685"/>
    </source>
</evidence>
<dbReference type="Pfam" id="PF00685">
    <property type="entry name" value="Sulfotransfer_1"/>
    <property type="match status" value="1"/>
</dbReference>